<dbReference type="InterPro" id="IPR015421">
    <property type="entry name" value="PyrdxlP-dep_Trfase_major"/>
</dbReference>
<evidence type="ECO:0000256" key="3">
    <source>
        <dbReference type="ARBA" id="ARBA00008981"/>
    </source>
</evidence>
<dbReference type="NCBIfam" id="NF000818">
    <property type="entry name" value="PRK00062.1"/>
    <property type="match status" value="1"/>
</dbReference>
<sequence length="425" mass="45326">MSENSWWNRALKVLPGGVDSPVRAFGGVGGQPVFVKRADGPYLFADDGTQYVDFIGSWGPMILGHNPPEVTEALHEQLSRGLSFGMGTDIEVELAELILSKIPGMEKLRLVNSGTEATMSAIRVARGATGRNKIIKFRGCYHGHGDSFLIQAGSGALTHGAPSSLGVTPGVAQDTLIADYNHLEQVEALFAAHANEIAAVIVEPVAGNMGCVPPKAGFLEGLRDICTKNGSVLIFDEVMTGFRVSDGGAAKRFGVHPDMITLGKIVGGGMPLAAYSGKESLMQNVSPLGKVYQAGTLSGNPMAVTAGLAQLKLLYKLNPWEDLEQKGVKLETGLRKAAEDVGTTVQINRVGSMFTVFFSKAPVIDTETALAADTKRFATFFHEMLNLGIFFPPSQFETTFIGARHSDEILDKTLAAAKIAFEKVK</sequence>
<comment type="subunit">
    <text evidence="7">Homodimer.</text>
</comment>
<evidence type="ECO:0000256" key="5">
    <source>
        <dbReference type="ARBA" id="ARBA00023235"/>
    </source>
</evidence>
<evidence type="ECO:0000256" key="1">
    <source>
        <dbReference type="ARBA" id="ARBA00001933"/>
    </source>
</evidence>
<protein>
    <recommendedName>
        <fullName evidence="7">Glutamate-1-semialdehyde 2,1-aminomutase</fullName>
        <shortName evidence="7">GSA</shortName>
        <ecNumber evidence="7">5.4.3.8</ecNumber>
    </recommendedName>
    <alternativeName>
        <fullName evidence="7">Glutamate-1-semialdehyde aminotransferase</fullName>
        <shortName evidence="7">GSA-AT</shortName>
    </alternativeName>
</protein>
<organism evidence="8 9">
    <name type="scientific">Hallerella succinigenes</name>
    <dbReference type="NCBI Taxonomy" id="1896222"/>
    <lineage>
        <taxon>Bacteria</taxon>
        <taxon>Pseudomonadati</taxon>
        <taxon>Fibrobacterota</taxon>
        <taxon>Fibrobacteria</taxon>
        <taxon>Fibrobacterales</taxon>
        <taxon>Fibrobacteraceae</taxon>
        <taxon>Hallerella</taxon>
    </lineage>
</organism>
<dbReference type="GO" id="GO:0030170">
    <property type="term" value="F:pyridoxal phosphate binding"/>
    <property type="evidence" value="ECO:0007669"/>
    <property type="project" value="InterPro"/>
</dbReference>
<keyword evidence="7" id="KW-0963">Cytoplasm</keyword>
<dbReference type="InterPro" id="IPR004639">
    <property type="entry name" value="4pyrrol_synth_GluAld_NH2Trfase"/>
</dbReference>
<comment type="catalytic activity">
    <reaction evidence="7">
        <text>(S)-4-amino-5-oxopentanoate = 5-aminolevulinate</text>
        <dbReference type="Rhea" id="RHEA:14265"/>
        <dbReference type="ChEBI" id="CHEBI:57501"/>
        <dbReference type="ChEBI" id="CHEBI:356416"/>
        <dbReference type="EC" id="5.4.3.8"/>
    </reaction>
</comment>
<dbReference type="PANTHER" id="PTHR43713:SF3">
    <property type="entry name" value="GLUTAMATE-1-SEMIALDEHYDE 2,1-AMINOMUTASE 1, CHLOROPLASTIC-RELATED"/>
    <property type="match status" value="1"/>
</dbReference>
<dbReference type="Proteomes" id="UP000231134">
    <property type="component" value="Unassembled WGS sequence"/>
</dbReference>
<comment type="subcellular location">
    <subcellularLocation>
        <location evidence="7">Cytoplasm</location>
    </subcellularLocation>
</comment>
<dbReference type="EC" id="5.4.3.8" evidence="7"/>
<reference evidence="8 9" key="1">
    <citation type="submission" date="2017-11" db="EMBL/GenBank/DDBJ databases">
        <title>Animal gut microbial communities from fecal samples from Wisconsin, USA.</title>
        <authorList>
            <person name="Neumann A."/>
        </authorList>
    </citation>
    <scope>NUCLEOTIDE SEQUENCE [LARGE SCALE GENOMIC DNA]</scope>
    <source>
        <strain evidence="8 9">UWS3</strain>
    </source>
</reference>
<dbReference type="HAMAP" id="MF_00375">
    <property type="entry name" value="HemL_aminotrans_3"/>
    <property type="match status" value="1"/>
</dbReference>
<evidence type="ECO:0000256" key="4">
    <source>
        <dbReference type="ARBA" id="ARBA00022898"/>
    </source>
</evidence>
<dbReference type="GO" id="GO:0008483">
    <property type="term" value="F:transaminase activity"/>
    <property type="evidence" value="ECO:0007669"/>
    <property type="project" value="InterPro"/>
</dbReference>
<evidence type="ECO:0000256" key="6">
    <source>
        <dbReference type="ARBA" id="ARBA00023244"/>
    </source>
</evidence>
<dbReference type="SUPFAM" id="SSF53383">
    <property type="entry name" value="PLP-dependent transferases"/>
    <property type="match status" value="1"/>
</dbReference>
<dbReference type="Pfam" id="PF00202">
    <property type="entry name" value="Aminotran_3"/>
    <property type="match status" value="1"/>
</dbReference>
<comment type="cofactor">
    <cofactor evidence="1 7">
        <name>pyridoxal 5'-phosphate</name>
        <dbReference type="ChEBI" id="CHEBI:597326"/>
    </cofactor>
</comment>
<comment type="similarity">
    <text evidence="3 7">Belongs to the class-III pyridoxal-phosphate-dependent aminotransferase family. HemL subfamily.</text>
</comment>
<dbReference type="InterPro" id="IPR049704">
    <property type="entry name" value="Aminotrans_3_PPA_site"/>
</dbReference>
<dbReference type="RefSeq" id="WP_100426320.1">
    <property type="nucleotide sequence ID" value="NZ_PGEX01000001.1"/>
</dbReference>
<dbReference type="GO" id="GO:0006782">
    <property type="term" value="P:protoporphyrinogen IX biosynthetic process"/>
    <property type="evidence" value="ECO:0007669"/>
    <property type="project" value="UniProtKB-UniRule"/>
</dbReference>
<keyword evidence="4 7" id="KW-0663">Pyridoxal phosphate</keyword>
<dbReference type="InterPro" id="IPR015422">
    <property type="entry name" value="PyrdxlP-dep_Trfase_small"/>
</dbReference>
<comment type="pathway">
    <text evidence="2">Porphyrin-containing compound metabolism; protoporphyrin-IX biosynthesis; 5-aminolevulinate from L-glutamyl-tRNA(Glu): step 2/2.</text>
</comment>
<dbReference type="GO" id="GO:0042286">
    <property type="term" value="F:glutamate-1-semialdehyde 2,1-aminomutase activity"/>
    <property type="evidence" value="ECO:0007669"/>
    <property type="project" value="UniProtKB-UniRule"/>
</dbReference>
<dbReference type="AlphaFoldDB" id="A0A2M9A9R5"/>
<proteinExistence type="inferred from homology"/>
<dbReference type="InterPro" id="IPR015424">
    <property type="entry name" value="PyrdxlP-dep_Trfase"/>
</dbReference>
<dbReference type="PROSITE" id="PS00600">
    <property type="entry name" value="AA_TRANSFER_CLASS_3"/>
    <property type="match status" value="1"/>
</dbReference>
<dbReference type="GO" id="GO:0005737">
    <property type="term" value="C:cytoplasm"/>
    <property type="evidence" value="ECO:0007669"/>
    <property type="project" value="UniProtKB-SubCell"/>
</dbReference>
<dbReference type="UniPathway" id="UPA00251">
    <property type="reaction ID" value="UER00317"/>
</dbReference>
<dbReference type="CDD" id="cd00610">
    <property type="entry name" value="OAT_like"/>
    <property type="match status" value="1"/>
</dbReference>
<evidence type="ECO:0000313" key="8">
    <source>
        <dbReference type="EMBL" id="PJJ42462.1"/>
    </source>
</evidence>
<comment type="caution">
    <text evidence="8">The sequence shown here is derived from an EMBL/GenBank/DDBJ whole genome shotgun (WGS) entry which is preliminary data.</text>
</comment>
<keyword evidence="5 7" id="KW-0413">Isomerase</keyword>
<evidence type="ECO:0000313" key="9">
    <source>
        <dbReference type="Proteomes" id="UP000231134"/>
    </source>
</evidence>
<keyword evidence="9" id="KW-1185">Reference proteome</keyword>
<dbReference type="Gene3D" id="3.90.1150.10">
    <property type="entry name" value="Aspartate Aminotransferase, domain 1"/>
    <property type="match status" value="1"/>
</dbReference>
<dbReference type="InterPro" id="IPR005814">
    <property type="entry name" value="Aminotrans_3"/>
</dbReference>
<name>A0A2M9A9R5_9BACT</name>
<evidence type="ECO:0000256" key="7">
    <source>
        <dbReference type="HAMAP-Rule" id="MF_00375"/>
    </source>
</evidence>
<dbReference type="NCBIfam" id="TIGR00713">
    <property type="entry name" value="hemL"/>
    <property type="match status" value="1"/>
</dbReference>
<dbReference type="Gene3D" id="3.40.640.10">
    <property type="entry name" value="Type I PLP-dependent aspartate aminotransferase-like (Major domain)"/>
    <property type="match status" value="1"/>
</dbReference>
<dbReference type="FunFam" id="3.40.640.10:FF:000021">
    <property type="entry name" value="Glutamate-1-semialdehyde 2,1-aminomutase"/>
    <property type="match status" value="1"/>
</dbReference>
<keyword evidence="6 7" id="KW-0627">Porphyrin biosynthesis</keyword>
<dbReference type="EMBL" id="PGEX01000001">
    <property type="protein sequence ID" value="PJJ42462.1"/>
    <property type="molecule type" value="Genomic_DNA"/>
</dbReference>
<dbReference type="OrthoDB" id="9801052at2"/>
<evidence type="ECO:0000256" key="2">
    <source>
        <dbReference type="ARBA" id="ARBA00004819"/>
    </source>
</evidence>
<gene>
    <name evidence="7" type="primary">hemL</name>
    <name evidence="8" type="ORF">BGX16_2491</name>
</gene>
<feature type="modified residue" description="N6-(pyridoxal phosphate)lysine" evidence="7">
    <location>
        <position position="264"/>
    </location>
</feature>
<dbReference type="PANTHER" id="PTHR43713">
    <property type="entry name" value="GLUTAMATE-1-SEMIALDEHYDE 2,1-AMINOMUTASE"/>
    <property type="match status" value="1"/>
</dbReference>
<accession>A0A2M9A9R5</accession>